<organism evidence="1 2">
    <name type="scientific">Viridibacillus soli</name>
    <dbReference type="NCBI Taxonomy" id="2798301"/>
    <lineage>
        <taxon>Bacteria</taxon>
        <taxon>Bacillati</taxon>
        <taxon>Bacillota</taxon>
        <taxon>Bacilli</taxon>
        <taxon>Bacillales</taxon>
        <taxon>Caryophanaceae</taxon>
        <taxon>Viridibacillus</taxon>
    </lineage>
</organism>
<reference evidence="1 2" key="1">
    <citation type="submission" date="2020-12" db="EMBL/GenBank/DDBJ databases">
        <title>YIM B01967 draft genome.</title>
        <authorList>
            <person name="Yan X."/>
        </authorList>
    </citation>
    <scope>NUCLEOTIDE SEQUENCE [LARGE SCALE GENOMIC DNA]</scope>
    <source>
        <strain evidence="1 2">YIM B01967</strain>
    </source>
</reference>
<comment type="caution">
    <text evidence="1">The sequence shown here is derived from an EMBL/GenBank/DDBJ whole genome shotgun (WGS) entry which is preliminary data.</text>
</comment>
<protein>
    <submittedName>
        <fullName evidence="1">DUF4177 domain-containing protein</fullName>
    </submittedName>
</protein>
<accession>A0ABS1H6P7</accession>
<dbReference type="InterPro" id="IPR025234">
    <property type="entry name" value="YjzH-like"/>
</dbReference>
<proteinExistence type="predicted"/>
<dbReference type="Pfam" id="PF13783">
    <property type="entry name" value="DUF4177"/>
    <property type="match status" value="1"/>
</dbReference>
<dbReference type="RefSeq" id="WP_200748892.1">
    <property type="nucleotide sequence ID" value="NZ_JAEOAH010000009.1"/>
</dbReference>
<evidence type="ECO:0000313" key="2">
    <source>
        <dbReference type="Proteomes" id="UP000618943"/>
    </source>
</evidence>
<dbReference type="Proteomes" id="UP000618943">
    <property type="component" value="Unassembled WGS sequence"/>
</dbReference>
<dbReference type="EMBL" id="JAEOAH010000009">
    <property type="protein sequence ID" value="MBK3495085.1"/>
    <property type="molecule type" value="Genomic_DNA"/>
</dbReference>
<sequence length="38" mass="4372">MVKEHAQEGWRLHTLEPLPFGAGGQALKIQLIFERELK</sequence>
<evidence type="ECO:0000313" key="1">
    <source>
        <dbReference type="EMBL" id="MBK3495085.1"/>
    </source>
</evidence>
<name>A0ABS1H6P7_9BACL</name>
<gene>
    <name evidence="1" type="ORF">JFL43_09490</name>
</gene>
<keyword evidence="2" id="KW-1185">Reference proteome</keyword>